<protein>
    <submittedName>
        <fullName evidence="1">Uncharacterized protein</fullName>
    </submittedName>
</protein>
<evidence type="ECO:0000313" key="1">
    <source>
        <dbReference type="EMBL" id="KAA0970978.1"/>
    </source>
</evidence>
<reference evidence="1 2" key="1">
    <citation type="submission" date="2019-08" db="EMBL/GenBank/DDBJ databases">
        <title>Aureimonas fodiniaquatilis sp. nov., isolated from a coal mine wastewater.</title>
        <authorList>
            <person name="Kim W."/>
        </authorList>
    </citation>
    <scope>NUCLEOTIDE SEQUENCE [LARGE SCALE GENOMIC DNA]</scope>
    <source>
        <strain evidence="1 2">CAU 1482</strain>
    </source>
</reference>
<dbReference type="RefSeq" id="WP_149300286.1">
    <property type="nucleotide sequence ID" value="NZ_VTWH01000002.1"/>
</dbReference>
<dbReference type="AlphaFoldDB" id="A0A5B0DX94"/>
<gene>
    <name evidence="1" type="ORF">FPY71_10990</name>
</gene>
<proteinExistence type="predicted"/>
<sequence>MSESTEGKADKRLGRQLRLVETLRQRLSFELLLLNRMQRRAMADMPHAPRAVRLPLTLRDVRLRALERRALILLANCESADMQNNSQSGTEC</sequence>
<dbReference type="Proteomes" id="UP000324738">
    <property type="component" value="Unassembled WGS sequence"/>
</dbReference>
<keyword evidence="2" id="KW-1185">Reference proteome</keyword>
<organism evidence="1 2">
    <name type="scientific">Aureimonas fodinaquatilis</name>
    <dbReference type="NCBI Taxonomy" id="2565783"/>
    <lineage>
        <taxon>Bacteria</taxon>
        <taxon>Pseudomonadati</taxon>
        <taxon>Pseudomonadota</taxon>
        <taxon>Alphaproteobacteria</taxon>
        <taxon>Hyphomicrobiales</taxon>
        <taxon>Aurantimonadaceae</taxon>
        <taxon>Aureimonas</taxon>
    </lineage>
</organism>
<dbReference type="EMBL" id="VTWH01000002">
    <property type="protein sequence ID" value="KAA0970978.1"/>
    <property type="molecule type" value="Genomic_DNA"/>
</dbReference>
<evidence type="ECO:0000313" key="2">
    <source>
        <dbReference type="Proteomes" id="UP000324738"/>
    </source>
</evidence>
<comment type="caution">
    <text evidence="1">The sequence shown here is derived from an EMBL/GenBank/DDBJ whole genome shotgun (WGS) entry which is preliminary data.</text>
</comment>
<name>A0A5B0DX94_9HYPH</name>
<accession>A0A5B0DX94</accession>